<keyword evidence="2" id="KW-1185">Reference proteome</keyword>
<evidence type="ECO:0000313" key="1">
    <source>
        <dbReference type="EMBL" id="SFH36290.1"/>
    </source>
</evidence>
<accession>A0A1I2ZF05</accession>
<name>A0A1I2ZF05_9FIRM</name>
<evidence type="ECO:0000313" key="2">
    <source>
        <dbReference type="Proteomes" id="UP000199337"/>
    </source>
</evidence>
<protein>
    <submittedName>
        <fullName evidence="1">Uncharacterized protein</fullName>
    </submittedName>
</protein>
<organism evidence="1 2">
    <name type="scientific">Desulfotruncus arcticus DSM 17038</name>
    <dbReference type="NCBI Taxonomy" id="1121424"/>
    <lineage>
        <taxon>Bacteria</taxon>
        <taxon>Bacillati</taxon>
        <taxon>Bacillota</taxon>
        <taxon>Clostridia</taxon>
        <taxon>Eubacteriales</taxon>
        <taxon>Desulfallaceae</taxon>
        <taxon>Desulfotruncus</taxon>
    </lineage>
</organism>
<dbReference type="STRING" id="341036.SAMN05660649_04904"/>
<sequence length="133" mass="15152">MCQACGRSAHSMAAGPVSRFGYILIIAVYHELILKIIEVSKMEASPLFDGIREKWIDQGEKKGMQQGAYNERVEAILDALKENTGSYPNNVRERLQSVRDMDTLKTIFRFAVKIKSIDQFTKVLNELLTRDKN</sequence>
<dbReference type="AlphaFoldDB" id="A0A1I2ZF05"/>
<proteinExistence type="predicted"/>
<reference evidence="2" key="1">
    <citation type="submission" date="2016-10" db="EMBL/GenBank/DDBJ databases">
        <authorList>
            <person name="Varghese N."/>
            <person name="Submissions S."/>
        </authorList>
    </citation>
    <scope>NUCLEOTIDE SEQUENCE [LARGE SCALE GENOMIC DNA]</scope>
    <source>
        <strain evidence="2">DSM 17038</strain>
    </source>
</reference>
<dbReference type="Proteomes" id="UP000199337">
    <property type="component" value="Unassembled WGS sequence"/>
</dbReference>
<dbReference type="EMBL" id="FOOX01000027">
    <property type="protein sequence ID" value="SFH36290.1"/>
    <property type="molecule type" value="Genomic_DNA"/>
</dbReference>
<gene>
    <name evidence="1" type="ORF">SAMN05660649_04904</name>
</gene>